<protein>
    <submittedName>
        <fullName evidence="7">Uncharacterized protein</fullName>
    </submittedName>
</protein>
<proteinExistence type="inferred from homology"/>
<comment type="similarity">
    <text evidence="2">Belongs to the ODF2 family.</text>
</comment>
<dbReference type="PANTHER" id="PTHR23162">
    <property type="entry name" value="OUTER DENSE FIBER OF SPERM TAILS 2"/>
    <property type="match status" value="1"/>
</dbReference>
<name>A0AAV8XXM8_9CUCU</name>
<evidence type="ECO:0000256" key="4">
    <source>
        <dbReference type="ARBA" id="ARBA00023054"/>
    </source>
</evidence>
<dbReference type="AlphaFoldDB" id="A0AAV8XXM8"/>
<dbReference type="GO" id="GO:1902017">
    <property type="term" value="P:regulation of cilium assembly"/>
    <property type="evidence" value="ECO:0007669"/>
    <property type="project" value="TreeGrafter"/>
</dbReference>
<accession>A0AAV8XXM8</accession>
<evidence type="ECO:0000256" key="6">
    <source>
        <dbReference type="SAM" id="Coils"/>
    </source>
</evidence>
<keyword evidence="4 6" id="KW-0175">Coiled coil</keyword>
<reference evidence="7" key="1">
    <citation type="journal article" date="2023" name="Insect Mol. Biol.">
        <title>Genome sequencing provides insights into the evolution of gene families encoding plant cell wall-degrading enzymes in longhorned beetles.</title>
        <authorList>
            <person name="Shin N.R."/>
            <person name="Okamura Y."/>
            <person name="Kirsch R."/>
            <person name="Pauchet Y."/>
        </authorList>
    </citation>
    <scope>NUCLEOTIDE SEQUENCE</scope>
    <source>
        <strain evidence="7">RBIC_L_NR</strain>
    </source>
</reference>
<sequence length="170" mass="19333">MSSGDGSTFKFDPAIDAAVLKELEDAEKQAKETAKIINELKTRVAELLQKEQMTEEEGRELEQKNKELKAQMILFEEKTKRIQFLIGQSNLFENMIPPKPPLQAKHNEDMLPKVIVCGLTENNMPKLIICDNNKKCRPKSTSKPPPAEAPPQSMVFMINFIYKLIKNIGF</sequence>
<evidence type="ECO:0000256" key="5">
    <source>
        <dbReference type="ARBA" id="ARBA00023212"/>
    </source>
</evidence>
<evidence type="ECO:0000256" key="2">
    <source>
        <dbReference type="ARBA" id="ARBA00009316"/>
    </source>
</evidence>
<gene>
    <name evidence="7" type="ORF">NQ314_009599</name>
</gene>
<dbReference type="Proteomes" id="UP001162156">
    <property type="component" value="Unassembled WGS sequence"/>
</dbReference>
<evidence type="ECO:0000256" key="1">
    <source>
        <dbReference type="ARBA" id="ARBA00004300"/>
    </source>
</evidence>
<keyword evidence="8" id="KW-1185">Reference proteome</keyword>
<dbReference type="GO" id="GO:0005813">
    <property type="term" value="C:centrosome"/>
    <property type="evidence" value="ECO:0007669"/>
    <property type="project" value="UniProtKB-SubCell"/>
</dbReference>
<dbReference type="PANTHER" id="PTHR23162:SF10">
    <property type="entry name" value="FI13205P"/>
    <property type="match status" value="1"/>
</dbReference>
<dbReference type="InterPro" id="IPR026099">
    <property type="entry name" value="Odf2-rel"/>
</dbReference>
<evidence type="ECO:0000256" key="3">
    <source>
        <dbReference type="ARBA" id="ARBA00022490"/>
    </source>
</evidence>
<keyword evidence="5" id="KW-0206">Cytoskeleton</keyword>
<dbReference type="EMBL" id="JANEYF010002641">
    <property type="protein sequence ID" value="KAJ8943935.1"/>
    <property type="molecule type" value="Genomic_DNA"/>
</dbReference>
<evidence type="ECO:0000313" key="7">
    <source>
        <dbReference type="EMBL" id="KAJ8943935.1"/>
    </source>
</evidence>
<evidence type="ECO:0000313" key="8">
    <source>
        <dbReference type="Proteomes" id="UP001162156"/>
    </source>
</evidence>
<comment type="subcellular location">
    <subcellularLocation>
        <location evidence="1">Cytoplasm</location>
        <location evidence="1">Cytoskeleton</location>
        <location evidence="1">Microtubule organizing center</location>
        <location evidence="1">Centrosome</location>
    </subcellularLocation>
</comment>
<organism evidence="7 8">
    <name type="scientific">Rhamnusium bicolor</name>
    <dbReference type="NCBI Taxonomy" id="1586634"/>
    <lineage>
        <taxon>Eukaryota</taxon>
        <taxon>Metazoa</taxon>
        <taxon>Ecdysozoa</taxon>
        <taxon>Arthropoda</taxon>
        <taxon>Hexapoda</taxon>
        <taxon>Insecta</taxon>
        <taxon>Pterygota</taxon>
        <taxon>Neoptera</taxon>
        <taxon>Endopterygota</taxon>
        <taxon>Coleoptera</taxon>
        <taxon>Polyphaga</taxon>
        <taxon>Cucujiformia</taxon>
        <taxon>Chrysomeloidea</taxon>
        <taxon>Cerambycidae</taxon>
        <taxon>Lepturinae</taxon>
        <taxon>Rhagiini</taxon>
        <taxon>Rhamnusium</taxon>
    </lineage>
</organism>
<feature type="coiled-coil region" evidence="6">
    <location>
        <begin position="20"/>
        <end position="78"/>
    </location>
</feature>
<comment type="caution">
    <text evidence="7">The sequence shown here is derived from an EMBL/GenBank/DDBJ whole genome shotgun (WGS) entry which is preliminary data.</text>
</comment>
<keyword evidence="3" id="KW-0963">Cytoplasm</keyword>